<dbReference type="InterPro" id="IPR020845">
    <property type="entry name" value="AMP-binding_CS"/>
</dbReference>
<feature type="domain" description="AMP-dependent synthetase/ligase" evidence="1">
    <location>
        <begin position="19"/>
        <end position="349"/>
    </location>
</feature>
<dbReference type="Gene3D" id="3.40.50.12780">
    <property type="entry name" value="N-terminal domain of ligase-like"/>
    <property type="match status" value="1"/>
</dbReference>
<dbReference type="InterPro" id="IPR042099">
    <property type="entry name" value="ANL_N_sf"/>
</dbReference>
<evidence type="ECO:0000313" key="3">
    <source>
        <dbReference type="Proteomes" id="UP000028002"/>
    </source>
</evidence>
<dbReference type="InterPro" id="IPR000873">
    <property type="entry name" value="AMP-dep_synth/lig_dom"/>
</dbReference>
<dbReference type="PANTHER" id="PTHR45527">
    <property type="entry name" value="NONRIBOSOMAL PEPTIDE SYNTHETASE"/>
    <property type="match status" value="1"/>
</dbReference>
<dbReference type="GO" id="GO:0044550">
    <property type="term" value="P:secondary metabolite biosynthetic process"/>
    <property type="evidence" value="ECO:0007669"/>
    <property type="project" value="TreeGrafter"/>
</dbReference>
<dbReference type="EMBL" id="JGVH01000018">
    <property type="protein sequence ID" value="KER04102.1"/>
    <property type="molecule type" value="Genomic_DNA"/>
</dbReference>
<proteinExistence type="predicted"/>
<dbReference type="GO" id="GO:0043041">
    <property type="term" value="P:amino acid activation for nonribosomal peptide biosynthetic process"/>
    <property type="evidence" value="ECO:0007669"/>
    <property type="project" value="TreeGrafter"/>
</dbReference>
<dbReference type="SUPFAM" id="SSF56801">
    <property type="entry name" value="Acetyl-CoA synthetase-like"/>
    <property type="match status" value="1"/>
</dbReference>
<name>A0A081RZJ9_PHOTE</name>
<protein>
    <submittedName>
        <fullName evidence="2">Non-ribosomal peptide synthase</fullName>
    </submittedName>
</protein>
<dbReference type="GO" id="GO:0031177">
    <property type="term" value="F:phosphopantetheine binding"/>
    <property type="evidence" value="ECO:0007669"/>
    <property type="project" value="TreeGrafter"/>
</dbReference>
<dbReference type="PANTHER" id="PTHR45527:SF1">
    <property type="entry name" value="FATTY ACID SYNTHASE"/>
    <property type="match status" value="1"/>
</dbReference>
<dbReference type="RefSeq" id="WP_036837901.1">
    <property type="nucleotide sequence ID" value="NZ_CAWLUD010000018.1"/>
</dbReference>
<dbReference type="Pfam" id="PF00501">
    <property type="entry name" value="AMP-binding"/>
    <property type="match status" value="1"/>
</dbReference>
<reference evidence="2 3" key="1">
    <citation type="submission" date="2014-03" db="EMBL/GenBank/DDBJ databases">
        <title>Draft Genome of Photorhabdus temperata Meg1.</title>
        <authorList>
            <person name="Hurst S.G.IV."/>
            <person name="Morris K."/>
            <person name="Thomas K."/>
            <person name="Tisa L.S."/>
        </authorList>
    </citation>
    <scope>NUCLEOTIDE SEQUENCE [LARGE SCALE GENOMIC DNA]</scope>
    <source>
        <strain evidence="2 3">Meg1</strain>
    </source>
</reference>
<dbReference type="PROSITE" id="PS00455">
    <property type="entry name" value="AMP_BINDING"/>
    <property type="match status" value="1"/>
</dbReference>
<accession>A0A081RZJ9</accession>
<comment type="caution">
    <text evidence="2">The sequence shown here is derived from an EMBL/GenBank/DDBJ whole genome shotgun (WGS) entry which is preliminary data.</text>
</comment>
<dbReference type="AlphaFoldDB" id="A0A081RZJ9"/>
<dbReference type="PATRIC" id="fig|1393735.3.peg.1256"/>
<dbReference type="GO" id="GO:0005737">
    <property type="term" value="C:cytoplasm"/>
    <property type="evidence" value="ECO:0007669"/>
    <property type="project" value="TreeGrafter"/>
</dbReference>
<evidence type="ECO:0000313" key="2">
    <source>
        <dbReference type="EMBL" id="KER04102.1"/>
    </source>
</evidence>
<gene>
    <name evidence="2" type="ORF">MEG1DRAFT_01216</name>
</gene>
<evidence type="ECO:0000259" key="1">
    <source>
        <dbReference type="Pfam" id="PF00501"/>
    </source>
</evidence>
<sequence>MTLFKKNTNVVDYLYAASSKHPCSEFLRDYPYGITYRHFLNRVEELVNSFKNIISCKVIAISMNKSVDFYACLAMSWKLNKIVVPINKSWSKDRIHSILKSSGTGVFISDECQHLENEINIFSSIFINFYPRESANTLEKDNIAYILYTSGTTGLPKGVPISHNSLCSYIKGISKIIQFNPYKDCLTNIFEPNFDLFFHDLLLAWYYSCPLTPINVNQPFSILKKIKENRVTCWFSVPSLIPLIKLTCKELTHLNNIRISLFCGEPLLLEDCKTWSELTNSKEIFNLYGPTEATIACYIHQLTQSELNGSGSGYVKIGRPIGDTTEHLNKLNSNLYELTIGGPQVFSGYISSDKECFIKSGSSIYYKTGDLVSVDCNGNLEFKGRTDRQVKILGKRIELESIERDLRDLNRNSNIFIKPYFDTNKKICTGVSIYYKEIQGKSLVTAHCELLNDLTIKMVKKINSIPRNSNGKVDYHEFN</sequence>
<organism evidence="2 3">
    <name type="scientific">Photorhabdus temperata subsp. temperata Meg1</name>
    <dbReference type="NCBI Taxonomy" id="1393735"/>
    <lineage>
        <taxon>Bacteria</taxon>
        <taxon>Pseudomonadati</taxon>
        <taxon>Pseudomonadota</taxon>
        <taxon>Gammaproteobacteria</taxon>
        <taxon>Enterobacterales</taxon>
        <taxon>Morganellaceae</taxon>
        <taxon>Photorhabdus</taxon>
    </lineage>
</organism>
<dbReference type="Proteomes" id="UP000028002">
    <property type="component" value="Unassembled WGS sequence"/>
</dbReference>